<feature type="compositionally biased region" description="Basic and acidic residues" evidence="6">
    <location>
        <begin position="64"/>
        <end position="73"/>
    </location>
</feature>
<dbReference type="InterPro" id="IPR005135">
    <property type="entry name" value="Endo/exonuclease/phosphatase"/>
</dbReference>
<name>A0A8H6GBT7_FUSOX</name>
<sequence>MADPIGAEIVVEQDDAPFSTPKRPSRMVRPTSNVRDTARQLEDTAKETRKTTRHTTRNVPAEEQIDRPTEARKNSGSGSGSSDGRAMLQKALDLLAESRRETKRLQEALKEQMEMTRELKEAVAKQEQTVHEMGKQMAEIKEQMTEELQRAREQLETIAANAMDGPQRSYADVTRLTPFLPHNDSRTLAAPPNPTDVLYCTIDVSRLEEDEARLSAGTIRATVENEVRSELDNPTWRCLTVTKDPKNPHRVRITCRDESEHEIVKRAAETKLAPGARILRDDLYPIRVDNVSRIAVLDERNEVRAEITEMLGRENDTEVAKIAWLSKRDIPKAYGSMVVYLKKRSEARRFINEGFFVAGGESGTTKAFERRDRPKQCYNCQHITSHKAYQCDRPQERFRNVSHAAAPMSHTAEAAGNSIHYNMNSIFRLFQLNVRKQGPVHDSLMNDKDIQDATVLAIQEPQARRIQGRLLTTPMGHHKWVKMVPTTEREGRWVIRSMLWVNKEVEAEQVPIDSPDVTAAVVRLPDRLVFTASVYVPGGDAQALQDICTKLRRAIQEVRRRSGGAVDVVVVGDFNRHDQVWGGDDVAVERQGEADPIIDLMNDFMLRSLLRRGTKTWQSGDYETTIDLAMASEELADANIKCAIHGTEHGSDHRTIETVFDISVPAPKQEERLLFKNAPWKEINSRITDTLRSRPVGNTVQQKTDRLMSAVLDAVQALTPRAKPSPYAKRWWTNDLTQLRHVYTYWRNRARAARRAGQNTADLEDTAKAAAKQYHDAIRQRKNTHWKEFLADNDNIWKAAKYMKSGDDAAFGKVPQLVKADGAATTSHKEQAEELLAKFFPPLPDTIEDEGPRQQRAPVTMPDLTLEEVERQLWATKSWKAPGKDGLPAVVWKQIWPSVKHDVLAIFQASLKEGVIPDQWRHARIIPLKKPGKDYYTIAKAWRPISLLATLDLVQTQIDRNGGAIAFVDDYTAWVSGPTAQSNRRGIQAIIDRALDWERRSGATFEAEKTAIIHFTRYTGRIDSEPFTIKGEKVVPTDQVKILGIEGLFRRSSSLVPTPSLFDALTIFFGLSGRDIHIFNHDRISAYEASVGFYTDHPDVSRRIMEHQRQDFAHYLQGRNLVFVMERFKKNLASELSAASEVGHGWGRIPDLFSFLSNIILRANVEALYGEHLLRICPTFCQDFWNFYKAFPNISKGLPRWLVPSSYQARDEMHKNFDRWRTWCSENYNWDDDGLRDIEYEPIWGTQYVRKMIQRHEALGLSNNGVAVVMLGYFFVAMANTVPAALWMIMHILLDASLLRRVRHQISPAFQSTEVGEQPDIKVLMKDPLLNSIYYETLRLSVASTVGRTSLDDQLCLAGGWKVKAGVPVMFTGWLAGLDESCWNTGQDLPSSKPQHPLEAFWAERFLDCPGSSSINGPAKKKRVQPARESPQRPTTHMGTEDARSRASVAGLRGHFFPFRGGAFRCPGETLAKQAIFASVAMVLQSYELRLIDPDEARKIEPAHRELPFGLHSFDRPVPVEICKSSGT</sequence>
<evidence type="ECO:0000256" key="3">
    <source>
        <dbReference type="ARBA" id="ARBA00022723"/>
    </source>
</evidence>
<evidence type="ECO:0000313" key="9">
    <source>
        <dbReference type="Proteomes" id="UP000593570"/>
    </source>
</evidence>
<dbReference type="EMBL" id="JACDXP010000014">
    <property type="protein sequence ID" value="KAF6515319.1"/>
    <property type="molecule type" value="Genomic_DNA"/>
</dbReference>
<feature type="compositionally biased region" description="Basic and acidic residues" evidence="6">
    <location>
        <begin position="36"/>
        <end position="50"/>
    </location>
</feature>
<feature type="region of interest" description="Disordered" evidence="6">
    <location>
        <begin position="1412"/>
        <end position="1445"/>
    </location>
</feature>
<evidence type="ECO:0000256" key="2">
    <source>
        <dbReference type="ARBA" id="ARBA00022617"/>
    </source>
</evidence>
<reference evidence="8 9" key="1">
    <citation type="journal article" date="2020" name="bioRxiv">
        <title>A chromosome-scale genome assembly for the Fusarium oxysporum strain Fo5176 to establish a model Arabidopsis-fungal pathosystem.</title>
        <authorList>
            <person name="Fokkens L."/>
            <person name="Guo L."/>
            <person name="Dora S."/>
            <person name="Wang B."/>
            <person name="Ye K."/>
            <person name="Sanchez-Rodriguez C."/>
            <person name="Croll D."/>
        </authorList>
    </citation>
    <scope>NUCLEOTIDE SEQUENCE [LARGE SCALE GENOMIC DNA]</scope>
    <source>
        <strain evidence="8 9">Fo5176</strain>
    </source>
</reference>
<comment type="caution">
    <text evidence="8">The sequence shown here is derived from an EMBL/GenBank/DDBJ whole genome shotgun (WGS) entry which is preliminary data.</text>
</comment>
<dbReference type="SUPFAM" id="SSF48264">
    <property type="entry name" value="Cytochrome P450"/>
    <property type="match status" value="1"/>
</dbReference>
<dbReference type="GO" id="GO:0008395">
    <property type="term" value="F:steroid hydroxylase activity"/>
    <property type="evidence" value="ECO:0007669"/>
    <property type="project" value="TreeGrafter"/>
</dbReference>
<dbReference type="PANTHER" id="PTHR24304">
    <property type="entry name" value="CYTOCHROME P450 FAMILY 7"/>
    <property type="match status" value="1"/>
</dbReference>
<dbReference type="GO" id="GO:0020037">
    <property type="term" value="F:heme binding"/>
    <property type="evidence" value="ECO:0007669"/>
    <property type="project" value="InterPro"/>
</dbReference>
<keyword evidence="3" id="KW-0479">Metal-binding</keyword>
<dbReference type="PANTHER" id="PTHR24304:SF2">
    <property type="entry name" value="24-HYDROXYCHOLESTEROL 7-ALPHA-HYDROXYLASE"/>
    <property type="match status" value="1"/>
</dbReference>
<keyword evidence="4" id="KW-0408">Iron</keyword>
<feature type="region of interest" description="Disordered" evidence="6">
    <location>
        <begin position="1"/>
        <end position="85"/>
    </location>
</feature>
<dbReference type="InterPro" id="IPR036396">
    <property type="entry name" value="Cyt_P450_sf"/>
</dbReference>
<dbReference type="GO" id="GO:0005506">
    <property type="term" value="F:iron ion binding"/>
    <property type="evidence" value="ECO:0007669"/>
    <property type="project" value="InterPro"/>
</dbReference>
<comment type="similarity">
    <text evidence="1">Belongs to the cytochrome P450 family.</text>
</comment>
<organism evidence="8 9">
    <name type="scientific">Fusarium oxysporum f. sp. conglutinans</name>
    <dbReference type="NCBI Taxonomy" id="100902"/>
    <lineage>
        <taxon>Eukaryota</taxon>
        <taxon>Fungi</taxon>
        <taxon>Dikarya</taxon>
        <taxon>Ascomycota</taxon>
        <taxon>Pezizomycotina</taxon>
        <taxon>Sordariomycetes</taxon>
        <taxon>Hypocreomycetidae</taxon>
        <taxon>Hypocreales</taxon>
        <taxon>Nectriaceae</taxon>
        <taxon>Fusarium</taxon>
        <taxon>Fusarium oxysporum species complex</taxon>
    </lineage>
</organism>
<dbReference type="GO" id="GO:0016705">
    <property type="term" value="F:oxidoreductase activity, acting on paired donors, with incorporation or reduction of molecular oxygen"/>
    <property type="evidence" value="ECO:0007669"/>
    <property type="project" value="InterPro"/>
</dbReference>
<keyword evidence="2" id="KW-0349">Heme</keyword>
<evidence type="ECO:0000259" key="7">
    <source>
        <dbReference type="Pfam" id="PF14529"/>
    </source>
</evidence>
<dbReference type="Proteomes" id="UP000593570">
    <property type="component" value="Unassembled WGS sequence"/>
</dbReference>
<dbReference type="Gene3D" id="3.60.10.10">
    <property type="entry name" value="Endonuclease/exonuclease/phosphatase"/>
    <property type="match status" value="1"/>
</dbReference>
<dbReference type="Gene3D" id="1.10.630.10">
    <property type="entry name" value="Cytochrome P450"/>
    <property type="match status" value="1"/>
</dbReference>
<dbReference type="InterPro" id="IPR001128">
    <property type="entry name" value="Cyt_P450"/>
</dbReference>
<dbReference type="Pfam" id="PF00067">
    <property type="entry name" value="p450"/>
    <property type="match status" value="1"/>
</dbReference>
<dbReference type="Pfam" id="PF14529">
    <property type="entry name" value="Exo_endo_phos_2"/>
    <property type="match status" value="1"/>
</dbReference>
<dbReference type="InterPro" id="IPR036691">
    <property type="entry name" value="Endo/exonu/phosph_ase_sf"/>
</dbReference>
<evidence type="ECO:0000256" key="5">
    <source>
        <dbReference type="SAM" id="Coils"/>
    </source>
</evidence>
<dbReference type="InterPro" id="IPR050529">
    <property type="entry name" value="CYP450_sterol_14alpha_dmase"/>
</dbReference>
<gene>
    <name evidence="8" type="ORF">HZS61_005225</name>
</gene>
<feature type="coiled-coil region" evidence="5">
    <location>
        <begin position="88"/>
        <end position="161"/>
    </location>
</feature>
<proteinExistence type="inferred from homology"/>
<evidence type="ECO:0000313" key="8">
    <source>
        <dbReference type="EMBL" id="KAF6515319.1"/>
    </source>
</evidence>
<dbReference type="SUPFAM" id="SSF56219">
    <property type="entry name" value="DNase I-like"/>
    <property type="match status" value="1"/>
</dbReference>
<keyword evidence="5" id="KW-0175">Coiled coil</keyword>
<evidence type="ECO:0000256" key="6">
    <source>
        <dbReference type="SAM" id="MobiDB-lite"/>
    </source>
</evidence>
<accession>A0A8H6GBT7</accession>
<feature type="domain" description="Endonuclease/exonuclease/phosphatase" evidence="7">
    <location>
        <begin position="531"/>
        <end position="656"/>
    </location>
</feature>
<protein>
    <recommendedName>
        <fullName evidence="7">Endonuclease/exonuclease/phosphatase domain-containing protein</fullName>
    </recommendedName>
</protein>
<evidence type="ECO:0000256" key="4">
    <source>
        <dbReference type="ARBA" id="ARBA00023004"/>
    </source>
</evidence>
<evidence type="ECO:0000256" key="1">
    <source>
        <dbReference type="ARBA" id="ARBA00010617"/>
    </source>
</evidence>